<dbReference type="AlphaFoldDB" id="A0A7C9MFF8"/>
<dbReference type="InterPro" id="IPR035965">
    <property type="entry name" value="PAS-like_dom_sf"/>
</dbReference>
<dbReference type="OrthoDB" id="5387241at2"/>
<name>A0A7C9MFF8_9BACT</name>
<dbReference type="EMBL" id="WVUD01000015">
    <property type="protein sequence ID" value="MYL83450.1"/>
    <property type="molecule type" value="Genomic_DNA"/>
</dbReference>
<comment type="caution">
    <text evidence="1">The sequence shown here is derived from an EMBL/GenBank/DDBJ whole genome shotgun (WGS) entry which is preliminary data.</text>
</comment>
<organism evidence="1 2">
    <name type="scientific">Solidesulfovibrio aerotolerans</name>
    <dbReference type="NCBI Taxonomy" id="295255"/>
    <lineage>
        <taxon>Bacteria</taxon>
        <taxon>Pseudomonadati</taxon>
        <taxon>Thermodesulfobacteriota</taxon>
        <taxon>Desulfovibrionia</taxon>
        <taxon>Desulfovibrionales</taxon>
        <taxon>Desulfovibrionaceae</taxon>
        <taxon>Solidesulfovibrio</taxon>
    </lineage>
</organism>
<dbReference type="Proteomes" id="UP000482487">
    <property type="component" value="Unassembled WGS sequence"/>
</dbReference>
<evidence type="ECO:0000313" key="1">
    <source>
        <dbReference type="EMBL" id="MYL83450.1"/>
    </source>
</evidence>
<accession>A0A7C9MFF8</accession>
<dbReference type="Gene3D" id="3.30.450.20">
    <property type="entry name" value="PAS domain"/>
    <property type="match status" value="1"/>
</dbReference>
<sequence>MCDVTKVWENLNTALIVSDPDFNVTYANQRAYTLFEELKIAGLEVGKNMAACHQVATMTKLKMIYQDFASKKIKINHLTMDGPDGTLTIVNVPFYNEGGELGGVVEMVFEGSLA</sequence>
<evidence type="ECO:0008006" key="3">
    <source>
        <dbReference type="Google" id="ProtNLM"/>
    </source>
</evidence>
<dbReference type="SUPFAM" id="SSF55785">
    <property type="entry name" value="PYP-like sensor domain (PAS domain)"/>
    <property type="match status" value="1"/>
</dbReference>
<dbReference type="Pfam" id="PF13596">
    <property type="entry name" value="PAS_10"/>
    <property type="match status" value="1"/>
</dbReference>
<reference evidence="1 2" key="1">
    <citation type="submission" date="2020-01" db="EMBL/GenBank/DDBJ databases">
        <title>Genome sequence of Desulfovibrio aerotolerans DSM 16695(T).</title>
        <authorList>
            <person name="Karnachuk O."/>
            <person name="Avakyan M."/>
            <person name="Mardanov A."/>
            <person name="Kadnikov V."/>
            <person name="Ravin N."/>
        </authorList>
    </citation>
    <scope>NUCLEOTIDE SEQUENCE [LARGE SCALE GENOMIC DNA]</scope>
    <source>
        <strain evidence="1 2">DSM 16695</strain>
    </source>
</reference>
<evidence type="ECO:0000313" key="2">
    <source>
        <dbReference type="Proteomes" id="UP000482487"/>
    </source>
</evidence>
<keyword evidence="2" id="KW-1185">Reference proteome</keyword>
<protein>
    <recommendedName>
        <fullName evidence="3">PAS domain-containing protein</fullName>
    </recommendedName>
</protein>
<gene>
    <name evidence="1" type="ORF">GTA51_09965</name>
</gene>
<proteinExistence type="predicted"/>